<gene>
    <name evidence="9 10" type="primary">mscL</name>
    <name evidence="10" type="ORF">FRY74_06755</name>
</gene>
<evidence type="ECO:0000256" key="6">
    <source>
        <dbReference type="ARBA" id="ARBA00023065"/>
    </source>
</evidence>
<evidence type="ECO:0000256" key="9">
    <source>
        <dbReference type="HAMAP-Rule" id="MF_00115"/>
    </source>
</evidence>
<dbReference type="NCBIfam" id="NF001843">
    <property type="entry name" value="PRK00567.1-4"/>
    <property type="match status" value="1"/>
</dbReference>
<dbReference type="InterPro" id="IPR001185">
    <property type="entry name" value="MS_channel"/>
</dbReference>
<name>A0A5C6RRY8_9FLAO</name>
<comment type="similarity">
    <text evidence="9">Belongs to the MscL family.</text>
</comment>
<comment type="caution">
    <text evidence="10">The sequence shown here is derived from an EMBL/GenBank/DDBJ whole genome shotgun (WGS) entry which is preliminary data.</text>
</comment>
<dbReference type="SUPFAM" id="SSF81330">
    <property type="entry name" value="Gated mechanosensitive channel"/>
    <property type="match status" value="1"/>
</dbReference>
<keyword evidence="4 9" id="KW-0812">Transmembrane</keyword>
<dbReference type="Proteomes" id="UP000321721">
    <property type="component" value="Unassembled WGS sequence"/>
</dbReference>
<evidence type="ECO:0000256" key="5">
    <source>
        <dbReference type="ARBA" id="ARBA00022989"/>
    </source>
</evidence>
<dbReference type="EMBL" id="VOOS01000003">
    <property type="protein sequence ID" value="TXB65121.1"/>
    <property type="molecule type" value="Genomic_DNA"/>
</dbReference>
<dbReference type="GO" id="GO:0005886">
    <property type="term" value="C:plasma membrane"/>
    <property type="evidence" value="ECO:0007669"/>
    <property type="project" value="UniProtKB-SubCell"/>
</dbReference>
<proteinExistence type="inferred from homology"/>
<keyword evidence="2 9" id="KW-0813">Transport</keyword>
<dbReference type="HAMAP" id="MF_00115">
    <property type="entry name" value="MscL"/>
    <property type="match status" value="1"/>
</dbReference>
<comment type="subcellular location">
    <subcellularLocation>
        <location evidence="9">Cell membrane</location>
        <topology evidence="9">Multi-pass membrane protein</topology>
    </subcellularLocation>
    <subcellularLocation>
        <location evidence="1">Membrane</location>
        <topology evidence="1">Multi-pass membrane protein</topology>
    </subcellularLocation>
</comment>
<keyword evidence="11" id="KW-1185">Reference proteome</keyword>
<dbReference type="GO" id="GO:0008381">
    <property type="term" value="F:mechanosensitive monoatomic ion channel activity"/>
    <property type="evidence" value="ECO:0007669"/>
    <property type="project" value="UniProtKB-UniRule"/>
</dbReference>
<dbReference type="PRINTS" id="PR01264">
    <property type="entry name" value="MECHCHANNEL"/>
</dbReference>
<protein>
    <recommendedName>
        <fullName evidence="9">Large-conductance mechanosensitive channel</fullName>
    </recommendedName>
</protein>
<keyword evidence="6 9" id="KW-0406">Ion transport</keyword>
<evidence type="ECO:0000256" key="1">
    <source>
        <dbReference type="ARBA" id="ARBA00004141"/>
    </source>
</evidence>
<evidence type="ECO:0000256" key="7">
    <source>
        <dbReference type="ARBA" id="ARBA00023136"/>
    </source>
</evidence>
<dbReference type="InterPro" id="IPR036019">
    <property type="entry name" value="MscL_channel"/>
</dbReference>
<accession>A0A5C6RRY8</accession>
<comment type="subunit">
    <text evidence="9">Homopentamer.</text>
</comment>
<keyword evidence="8 9" id="KW-0407">Ion channel</keyword>
<comment type="function">
    <text evidence="9">Channel that opens in response to stretch forces in the membrane lipid bilayer. May participate in the regulation of osmotic pressure changes within the cell.</text>
</comment>
<evidence type="ECO:0000256" key="8">
    <source>
        <dbReference type="ARBA" id="ARBA00023303"/>
    </source>
</evidence>
<feature type="transmembrane region" description="Helical" evidence="9">
    <location>
        <begin position="12"/>
        <end position="31"/>
    </location>
</feature>
<organism evidence="10 11">
    <name type="scientific">Vicingus serpentipes</name>
    <dbReference type="NCBI Taxonomy" id="1926625"/>
    <lineage>
        <taxon>Bacteria</taxon>
        <taxon>Pseudomonadati</taxon>
        <taxon>Bacteroidota</taxon>
        <taxon>Flavobacteriia</taxon>
        <taxon>Flavobacteriales</taxon>
        <taxon>Vicingaceae</taxon>
        <taxon>Vicingus</taxon>
    </lineage>
</organism>
<dbReference type="AlphaFoldDB" id="A0A5C6RRY8"/>
<keyword evidence="7 9" id="KW-0472">Membrane</keyword>
<sequence>MLKEFKQFISKGNVMEMAVGLIMATYFGAIIKSLVNDILMPPLGKVMGGVDFAELKLVIQDAVPAVMDGENTVTEAVAEVAIMYGNFINTIITFIIVAFCIFMVVKAYNKMKEKMEKKEEEAPAAPPAPSKEEVLLTEIRDLLKK</sequence>
<keyword evidence="3 9" id="KW-1003">Cell membrane</keyword>
<dbReference type="OrthoDB" id="9810350at2"/>
<evidence type="ECO:0000313" key="11">
    <source>
        <dbReference type="Proteomes" id="UP000321721"/>
    </source>
</evidence>
<keyword evidence="5 9" id="KW-1133">Transmembrane helix</keyword>
<reference evidence="10 11" key="1">
    <citation type="submission" date="2019-08" db="EMBL/GenBank/DDBJ databases">
        <title>Genome of Vicingus serpentipes NCIMB 15042.</title>
        <authorList>
            <person name="Bowman J.P."/>
        </authorList>
    </citation>
    <scope>NUCLEOTIDE SEQUENCE [LARGE SCALE GENOMIC DNA]</scope>
    <source>
        <strain evidence="10 11">NCIMB 15042</strain>
    </source>
</reference>
<dbReference type="PANTHER" id="PTHR30266:SF2">
    <property type="entry name" value="LARGE-CONDUCTANCE MECHANOSENSITIVE CHANNEL"/>
    <property type="match status" value="1"/>
</dbReference>
<dbReference type="Gene3D" id="1.10.1200.120">
    <property type="entry name" value="Large-conductance mechanosensitive channel, MscL, domain 1"/>
    <property type="match status" value="1"/>
</dbReference>
<dbReference type="PANTHER" id="PTHR30266">
    <property type="entry name" value="MECHANOSENSITIVE CHANNEL MSCL"/>
    <property type="match status" value="1"/>
</dbReference>
<feature type="transmembrane region" description="Helical" evidence="9">
    <location>
        <begin position="87"/>
        <end position="108"/>
    </location>
</feature>
<dbReference type="NCBIfam" id="TIGR00220">
    <property type="entry name" value="mscL"/>
    <property type="match status" value="1"/>
</dbReference>
<evidence type="ECO:0000313" key="10">
    <source>
        <dbReference type="EMBL" id="TXB65121.1"/>
    </source>
</evidence>
<evidence type="ECO:0000256" key="2">
    <source>
        <dbReference type="ARBA" id="ARBA00022448"/>
    </source>
</evidence>
<dbReference type="RefSeq" id="WP_147099880.1">
    <property type="nucleotide sequence ID" value="NZ_VOOS01000003.1"/>
</dbReference>
<dbReference type="InterPro" id="IPR037673">
    <property type="entry name" value="MSC/AndL"/>
</dbReference>
<dbReference type="Pfam" id="PF01741">
    <property type="entry name" value="MscL"/>
    <property type="match status" value="1"/>
</dbReference>
<evidence type="ECO:0000256" key="3">
    <source>
        <dbReference type="ARBA" id="ARBA00022475"/>
    </source>
</evidence>
<evidence type="ECO:0000256" key="4">
    <source>
        <dbReference type="ARBA" id="ARBA00022692"/>
    </source>
</evidence>